<organism evidence="1 2">
    <name type="scientific">Methylomonas paludis</name>
    <dbReference type="NCBI Taxonomy" id="1173101"/>
    <lineage>
        <taxon>Bacteria</taxon>
        <taxon>Pseudomonadati</taxon>
        <taxon>Pseudomonadota</taxon>
        <taxon>Gammaproteobacteria</taxon>
        <taxon>Methylococcales</taxon>
        <taxon>Methylococcaceae</taxon>
        <taxon>Methylomonas</taxon>
    </lineage>
</organism>
<reference evidence="1" key="1">
    <citation type="submission" date="2021-04" db="EMBL/GenBank/DDBJ databases">
        <title>Draft genome sequence data of methanotrophic Methylovulum sp. strain S1L and Methylomonas sp. strain S2AM isolated from boreal lake water columns.</title>
        <authorList>
            <person name="Rissanen A.J."/>
            <person name="Mangayil R."/>
            <person name="Svenning M.M."/>
            <person name="Khanongnuch R."/>
        </authorList>
    </citation>
    <scope>NUCLEOTIDE SEQUENCE</scope>
    <source>
        <strain evidence="1">S2AM</strain>
    </source>
</reference>
<evidence type="ECO:0008006" key="3">
    <source>
        <dbReference type="Google" id="ProtNLM"/>
    </source>
</evidence>
<dbReference type="AlphaFoldDB" id="A0A975R8Y7"/>
<sequence>MEITTALTLEIGRLRQPIVTSYQLGCLIFKLYQTKTYQGEKLARLQKDLPERLEYKRVVNTLLGNGVLQHSKELSNQEIYTVLGQDAAAEDIVCCIDPFCYISHLSAMVYHGLTERLPKMLFITTLPHPQWGQLAIQRMQKDLGETAVTLYQEAALTSLHRLKINKIQRKTINVYTTLHCDPGSYLIVQGRIMRVATIGRTFLDMLREPELCGGIYHVLEIYAAHAQRYLRLIIDVINRHGTKIDKVRAGYILDERLGLLHPIIDSWLEFAQRGGSRKLLANAPYSSRFSEKWCLSINIEEEEV</sequence>
<proteinExistence type="predicted"/>
<dbReference type="Proteomes" id="UP000676649">
    <property type="component" value="Chromosome"/>
</dbReference>
<name>A0A975R8Y7_9GAMM</name>
<dbReference type="RefSeq" id="WP_215582392.1">
    <property type="nucleotide sequence ID" value="NZ_CP073754.1"/>
</dbReference>
<evidence type="ECO:0000313" key="1">
    <source>
        <dbReference type="EMBL" id="QWF70895.1"/>
    </source>
</evidence>
<gene>
    <name evidence="1" type="ORF">KEF85_16570</name>
</gene>
<dbReference type="KEGG" id="mpad:KEF85_16570"/>
<keyword evidence="2" id="KW-1185">Reference proteome</keyword>
<accession>A0A975R8Y7</accession>
<dbReference type="EMBL" id="CP073754">
    <property type="protein sequence ID" value="QWF70895.1"/>
    <property type="molecule type" value="Genomic_DNA"/>
</dbReference>
<evidence type="ECO:0000313" key="2">
    <source>
        <dbReference type="Proteomes" id="UP000676649"/>
    </source>
</evidence>
<protein>
    <recommendedName>
        <fullName evidence="3">AbiEi antitoxin C-terminal domain-containing protein</fullName>
    </recommendedName>
</protein>